<dbReference type="GO" id="GO:0016020">
    <property type="term" value="C:membrane"/>
    <property type="evidence" value="ECO:0007669"/>
    <property type="project" value="GOC"/>
</dbReference>
<dbReference type="STRING" id="7266.A0A3B0K978"/>
<organism evidence="16 17">
    <name type="scientific">Drosophila guanche</name>
    <name type="common">Fruit fly</name>
    <dbReference type="NCBI Taxonomy" id="7266"/>
    <lineage>
        <taxon>Eukaryota</taxon>
        <taxon>Metazoa</taxon>
        <taxon>Ecdysozoa</taxon>
        <taxon>Arthropoda</taxon>
        <taxon>Hexapoda</taxon>
        <taxon>Insecta</taxon>
        <taxon>Pterygota</taxon>
        <taxon>Neoptera</taxon>
        <taxon>Endopterygota</taxon>
        <taxon>Diptera</taxon>
        <taxon>Brachycera</taxon>
        <taxon>Muscomorpha</taxon>
        <taxon>Ephydroidea</taxon>
        <taxon>Drosophilidae</taxon>
        <taxon>Drosophila</taxon>
        <taxon>Sophophora</taxon>
    </lineage>
</organism>
<feature type="chain" id="PRO_5017230338" description="Sphingomyelin phosphodiesterase" evidence="14">
    <location>
        <begin position="21"/>
        <end position="666"/>
    </location>
</feature>
<evidence type="ECO:0000256" key="14">
    <source>
        <dbReference type="SAM" id="SignalP"/>
    </source>
</evidence>
<dbReference type="Gene3D" id="3.60.21.10">
    <property type="match status" value="1"/>
</dbReference>
<keyword evidence="8 13" id="KW-1015">Disulfide bond</keyword>
<dbReference type="InterPro" id="IPR041805">
    <property type="entry name" value="ASMase/PPN1_MPP"/>
</dbReference>
<dbReference type="GO" id="GO:0005764">
    <property type="term" value="C:lysosome"/>
    <property type="evidence" value="ECO:0007669"/>
    <property type="project" value="TreeGrafter"/>
</dbReference>
<keyword evidence="3" id="KW-0964">Secreted</keyword>
<accession>A0A3B0K978</accession>
<evidence type="ECO:0000256" key="7">
    <source>
        <dbReference type="ARBA" id="ARBA00022833"/>
    </source>
</evidence>
<evidence type="ECO:0000256" key="9">
    <source>
        <dbReference type="ARBA" id="ARBA00023180"/>
    </source>
</evidence>
<evidence type="ECO:0000256" key="2">
    <source>
        <dbReference type="ARBA" id="ARBA00008234"/>
    </source>
</evidence>
<keyword evidence="6 11" id="KW-0378">Hydrolase</keyword>
<comment type="similarity">
    <text evidence="2 11">Belongs to the acid sphingomyelinase family.</text>
</comment>
<evidence type="ECO:0000256" key="11">
    <source>
        <dbReference type="PIRNR" id="PIRNR000948"/>
    </source>
</evidence>
<dbReference type="OrthoDB" id="282973at2759"/>
<feature type="disulfide bond" evidence="13">
    <location>
        <begin position="235"/>
        <end position="240"/>
    </location>
</feature>
<feature type="binding site" evidence="12">
    <location>
        <position position="473"/>
    </location>
    <ligand>
        <name>Zn(2+)</name>
        <dbReference type="ChEBI" id="CHEBI:29105"/>
        <label>2</label>
    </ligand>
</feature>
<feature type="domain" description="Saposin B-type" evidence="15">
    <location>
        <begin position="95"/>
        <end position="184"/>
    </location>
</feature>
<dbReference type="PANTHER" id="PTHR10340">
    <property type="entry name" value="SPHINGOMYELIN PHOSPHODIESTERASE"/>
    <property type="match status" value="1"/>
</dbReference>
<feature type="disulfide bond" evidence="13">
    <location>
        <begin position="399"/>
        <end position="447"/>
    </location>
</feature>
<evidence type="ECO:0000256" key="10">
    <source>
        <dbReference type="ARBA" id="ARBA00047268"/>
    </source>
</evidence>
<dbReference type="GO" id="GO:0046872">
    <property type="term" value="F:metal ion binding"/>
    <property type="evidence" value="ECO:0007669"/>
    <property type="project" value="UniProtKB-KW"/>
</dbReference>
<gene>
    <name evidence="16" type="ORF">DGUA_6G004930</name>
</gene>
<evidence type="ECO:0000256" key="13">
    <source>
        <dbReference type="PIRSR" id="PIRSR000948-2"/>
    </source>
</evidence>
<dbReference type="EC" id="3.1.4.12" evidence="11"/>
<dbReference type="Pfam" id="PF00149">
    <property type="entry name" value="Metallophos"/>
    <property type="match status" value="1"/>
</dbReference>
<dbReference type="PROSITE" id="PS50015">
    <property type="entry name" value="SAP_B"/>
    <property type="match status" value="1"/>
</dbReference>
<dbReference type="CDD" id="cd00842">
    <property type="entry name" value="MPP_ASMase"/>
    <property type="match status" value="1"/>
</dbReference>
<dbReference type="Proteomes" id="UP000268350">
    <property type="component" value="Unassembled WGS sequence"/>
</dbReference>
<keyword evidence="4 12" id="KW-0479">Metal-binding</keyword>
<keyword evidence="9" id="KW-0325">Glycoprotein</keyword>
<dbReference type="GO" id="GO:0061750">
    <property type="term" value="F:acid sphingomyelin phosphodiesterase activity"/>
    <property type="evidence" value="ECO:0007669"/>
    <property type="project" value="TreeGrafter"/>
</dbReference>
<proteinExistence type="inferred from homology"/>
<comment type="cofactor">
    <cofactor evidence="12">
        <name>Zn(2+)</name>
        <dbReference type="ChEBI" id="CHEBI:29105"/>
    </cofactor>
    <text evidence="12">Binds 2 Zn(2+) ions per subunit.</text>
</comment>
<keyword evidence="11" id="KW-0326">Glycosidase</keyword>
<feature type="binding site" evidence="12">
    <location>
        <position position="222"/>
    </location>
    <ligand>
        <name>Zn(2+)</name>
        <dbReference type="ChEBI" id="CHEBI:29105"/>
        <label>1</label>
    </ligand>
</feature>
<dbReference type="InterPro" id="IPR008139">
    <property type="entry name" value="SaposinB_dom"/>
</dbReference>
<feature type="disulfide bond" evidence="13">
    <location>
        <begin position="99"/>
        <end position="180"/>
    </location>
</feature>
<feature type="disulfide bond" evidence="13">
    <location>
        <begin position="102"/>
        <end position="172"/>
    </location>
</feature>
<dbReference type="GO" id="GO:0046513">
    <property type="term" value="P:ceramide biosynthetic process"/>
    <property type="evidence" value="ECO:0007669"/>
    <property type="project" value="TreeGrafter"/>
</dbReference>
<dbReference type="InterPro" id="IPR045473">
    <property type="entry name" value="ASM_C"/>
</dbReference>
<dbReference type="SUPFAM" id="SSF56300">
    <property type="entry name" value="Metallo-dependent phosphatases"/>
    <property type="match status" value="1"/>
</dbReference>
<evidence type="ECO:0000259" key="15">
    <source>
        <dbReference type="PROSITE" id="PS50015"/>
    </source>
</evidence>
<evidence type="ECO:0000256" key="12">
    <source>
        <dbReference type="PIRSR" id="PIRSR000948-1"/>
    </source>
</evidence>
<evidence type="ECO:0000256" key="8">
    <source>
        <dbReference type="ARBA" id="ARBA00023157"/>
    </source>
</evidence>
<dbReference type="EMBL" id="OUUW01000005">
    <property type="protein sequence ID" value="SPP80088.1"/>
    <property type="molecule type" value="Genomic_DNA"/>
</dbReference>
<dbReference type="InterPro" id="IPR029052">
    <property type="entry name" value="Metallo-depent_PP-like"/>
</dbReference>
<evidence type="ECO:0000313" key="16">
    <source>
        <dbReference type="EMBL" id="SPP80088.1"/>
    </source>
</evidence>
<protein>
    <recommendedName>
        <fullName evidence="11">Sphingomyelin phosphodiesterase</fullName>
        <ecNumber evidence="11">3.1.4.12</ecNumber>
    </recommendedName>
</protein>
<evidence type="ECO:0000313" key="17">
    <source>
        <dbReference type="Proteomes" id="UP000268350"/>
    </source>
</evidence>
<feature type="binding site" evidence="12">
    <location>
        <position position="292"/>
    </location>
    <ligand>
        <name>Zn(2+)</name>
        <dbReference type="ChEBI" id="CHEBI:29105"/>
        <label>2</label>
    </ligand>
</feature>
<evidence type="ECO:0000256" key="3">
    <source>
        <dbReference type="ARBA" id="ARBA00022525"/>
    </source>
</evidence>
<sequence>MKLLWSVALLGMALCLGSQASFDLPGIPAVFTSDDRLMSVVSATVAEEISREFVKYMRSGVESERLKELGRELRGSHSKKAIFTESLVDLSSADQYFVCTICRSTINVLVRTFTDGELSGQNREAESKKLMLGVCDYFSITTPEVCSGLFDLNWPILDFIFNETAANSQSFCGMLPIPICQVQQEDFNLTLTIEGDLPTESNSDLPARSPQDHLVLHLTDIHYDPEYKVGGNAACDEPMCCRSDLAQSSPSSSAAGYWSDYRDCDTPKHLILSAFNHIKDNHKIEWIYHTGDVPPHNVWSTTRQGNIDMLTEIDGLLTEYFPETPVYSCLGNHEPHPANVFGNDEIPDPLRVDWLYEHVWKLWSKWLPAEAEDTVRRGGYYTTLPSAGHRIIALNSMDCYLYNWWLFYNGSLIQEQLQWFHDTLLAAEQAGEKVHILSHIPSGDGDCWSSWANEYNRLLNRFSGIITGIFSGHTHKDEMNLHYTDEGLAVAINWNGGSLTSYANKNPNYRLYLLSPPTKHVVDHLTYTFNLTAANLQPDQQPEWYLEYEFTKEFTEDTSPAGIDKLLVAMAEKPELLRKFWRYKFISADPKLSQGCDNACLSKTLCRIATSNYQKRTRCRELQAILEKSLENEKDEEDNDDDGAPGLKALSLTSLLGLLVASTFLA</sequence>
<evidence type="ECO:0000256" key="6">
    <source>
        <dbReference type="ARBA" id="ARBA00022801"/>
    </source>
</evidence>
<evidence type="ECO:0000256" key="4">
    <source>
        <dbReference type="ARBA" id="ARBA00022723"/>
    </source>
</evidence>
<feature type="binding site" evidence="12">
    <location>
        <position position="220"/>
    </location>
    <ligand>
        <name>Zn(2+)</name>
        <dbReference type="ChEBI" id="CHEBI:29105"/>
        <label>1</label>
    </ligand>
</feature>
<dbReference type="PANTHER" id="PTHR10340:SF29">
    <property type="entry name" value="SPHINGOMYELIN PHOSPHODIESTERASE"/>
    <property type="match status" value="1"/>
</dbReference>
<dbReference type="GO" id="GO:0006685">
    <property type="term" value="P:sphingomyelin catabolic process"/>
    <property type="evidence" value="ECO:0007669"/>
    <property type="project" value="UniProtKB-UniRule"/>
</dbReference>
<feature type="binding site" evidence="12">
    <location>
        <position position="439"/>
    </location>
    <ligand>
        <name>Zn(2+)</name>
        <dbReference type="ChEBI" id="CHEBI:29105"/>
        <label>2</label>
    </ligand>
</feature>
<keyword evidence="5 14" id="KW-0732">Signal</keyword>
<reference evidence="17" key="1">
    <citation type="submission" date="2018-01" db="EMBL/GenBank/DDBJ databases">
        <authorList>
            <person name="Alioto T."/>
            <person name="Alioto T."/>
        </authorList>
    </citation>
    <scope>NUCLEOTIDE SEQUENCE [LARGE SCALE GENOMIC DNA]</scope>
</reference>
<comment type="catalytic activity">
    <reaction evidence="10">
        <text>a sphingomyelin + H2O = phosphocholine + an N-acylsphing-4-enine + H(+)</text>
        <dbReference type="Rhea" id="RHEA:19253"/>
        <dbReference type="ChEBI" id="CHEBI:15377"/>
        <dbReference type="ChEBI" id="CHEBI:15378"/>
        <dbReference type="ChEBI" id="CHEBI:17636"/>
        <dbReference type="ChEBI" id="CHEBI:52639"/>
        <dbReference type="ChEBI" id="CHEBI:295975"/>
        <dbReference type="EC" id="3.1.4.12"/>
    </reaction>
    <physiologicalReaction direction="left-to-right" evidence="10">
        <dbReference type="Rhea" id="RHEA:19254"/>
    </physiologicalReaction>
</comment>
<evidence type="ECO:0000256" key="5">
    <source>
        <dbReference type="ARBA" id="ARBA00022729"/>
    </source>
</evidence>
<dbReference type="AlphaFoldDB" id="A0A3B0K978"/>
<dbReference type="GO" id="GO:0005615">
    <property type="term" value="C:extracellular space"/>
    <property type="evidence" value="ECO:0007669"/>
    <property type="project" value="TreeGrafter"/>
</dbReference>
<feature type="disulfide bond" evidence="13">
    <location>
        <begin position="596"/>
        <end position="600"/>
    </location>
</feature>
<keyword evidence="17" id="KW-1185">Reference proteome</keyword>
<dbReference type="PIRSF" id="PIRSF000948">
    <property type="entry name" value="Sphingomy_PDE"/>
    <property type="match status" value="1"/>
</dbReference>
<dbReference type="GO" id="GO:0016798">
    <property type="term" value="F:hydrolase activity, acting on glycosyl bonds"/>
    <property type="evidence" value="ECO:0007669"/>
    <property type="project" value="UniProtKB-KW"/>
</dbReference>
<feature type="binding site" evidence="12">
    <location>
        <position position="475"/>
    </location>
    <ligand>
        <name>Zn(2+)</name>
        <dbReference type="ChEBI" id="CHEBI:29105"/>
        <label>1</label>
    </ligand>
</feature>
<dbReference type="Pfam" id="PF19272">
    <property type="entry name" value="ASMase_C"/>
    <property type="match status" value="1"/>
</dbReference>
<feature type="disulfide bond" evidence="13">
    <location>
        <begin position="135"/>
        <end position="146"/>
    </location>
</feature>
<name>A0A3B0K978_DROGU</name>
<feature type="binding site" evidence="12">
    <location>
        <position position="332"/>
    </location>
    <ligand>
        <name>Zn(2+)</name>
        <dbReference type="ChEBI" id="CHEBI:29105"/>
        <label>2</label>
    </ligand>
</feature>
<keyword evidence="7 12" id="KW-0862">Zinc</keyword>
<comment type="subcellular location">
    <subcellularLocation>
        <location evidence="1">Secreted</location>
    </subcellularLocation>
</comment>
<dbReference type="InterPro" id="IPR011160">
    <property type="entry name" value="Sphingomy_PDE"/>
</dbReference>
<feature type="signal peptide" evidence="14">
    <location>
        <begin position="1"/>
        <end position="20"/>
    </location>
</feature>
<evidence type="ECO:0000256" key="1">
    <source>
        <dbReference type="ARBA" id="ARBA00004613"/>
    </source>
</evidence>
<comment type="function">
    <text evidence="11">Converts sphingomyelin to ceramide.</text>
</comment>
<feature type="binding site" evidence="12">
    <location>
        <position position="292"/>
    </location>
    <ligand>
        <name>Zn(2+)</name>
        <dbReference type="ChEBI" id="CHEBI:29105"/>
        <label>1</label>
    </ligand>
</feature>
<feature type="disulfide bond" evidence="13">
    <location>
        <begin position="241"/>
        <end position="264"/>
    </location>
</feature>
<dbReference type="InterPro" id="IPR004843">
    <property type="entry name" value="Calcineurin-like_PHP"/>
</dbReference>